<dbReference type="EMBL" id="DXEZ01000014">
    <property type="protein sequence ID" value="HIX53497.1"/>
    <property type="molecule type" value="Genomic_DNA"/>
</dbReference>
<reference evidence="2" key="2">
    <citation type="submission" date="2021-04" db="EMBL/GenBank/DDBJ databases">
        <authorList>
            <person name="Gilroy R."/>
        </authorList>
    </citation>
    <scope>NUCLEOTIDE SEQUENCE</scope>
    <source>
        <strain evidence="2">1719</strain>
    </source>
</reference>
<gene>
    <name evidence="2" type="ORF">H9853_00595</name>
</gene>
<reference evidence="2" key="1">
    <citation type="journal article" date="2021" name="PeerJ">
        <title>Extensive microbial diversity within the chicken gut microbiome revealed by metagenomics and culture.</title>
        <authorList>
            <person name="Gilroy R."/>
            <person name="Ravi A."/>
            <person name="Getino M."/>
            <person name="Pursley I."/>
            <person name="Horton D.L."/>
            <person name="Alikhan N.F."/>
            <person name="Baker D."/>
            <person name="Gharbi K."/>
            <person name="Hall N."/>
            <person name="Watson M."/>
            <person name="Adriaenssens E.M."/>
            <person name="Foster-Nyarko E."/>
            <person name="Jarju S."/>
            <person name="Secka A."/>
            <person name="Antonio M."/>
            <person name="Oren A."/>
            <person name="Chaudhuri R.R."/>
            <person name="La Ragione R."/>
            <person name="Hildebrand F."/>
            <person name="Pallen M.J."/>
        </authorList>
    </citation>
    <scope>NUCLEOTIDE SEQUENCE</scope>
    <source>
        <strain evidence="2">1719</strain>
    </source>
</reference>
<name>A0A9D2AX57_9SPHI</name>
<evidence type="ECO:0000313" key="2">
    <source>
        <dbReference type="EMBL" id="HIX53497.1"/>
    </source>
</evidence>
<sequence>MFEPIPLNLPPYKAQLKRSAGKLFIFDILRRKYLQLTPEEWVRQHWVSFLQQMGYPKNLMAIEAGLEVHGQARRSDLMVYDKSGAPLLLAEFKAPSVKIDQKVIDQIAAYNITHKTPYLLVSNGLNHFIYRVNFSDGSVEALPEFPFYQTLTNPE</sequence>
<dbReference type="Proteomes" id="UP000824156">
    <property type="component" value="Unassembled WGS sequence"/>
</dbReference>
<evidence type="ECO:0000259" key="1">
    <source>
        <dbReference type="Pfam" id="PF13588"/>
    </source>
</evidence>
<dbReference type="Pfam" id="PF13588">
    <property type="entry name" value="HSDR_N_2"/>
    <property type="match status" value="1"/>
</dbReference>
<feature type="domain" description="Type I restriction enzyme R protein N-terminal" evidence="1">
    <location>
        <begin position="38"/>
        <end position="146"/>
    </location>
</feature>
<evidence type="ECO:0000313" key="3">
    <source>
        <dbReference type="Proteomes" id="UP000824156"/>
    </source>
</evidence>
<dbReference type="AlphaFoldDB" id="A0A9D2AX57"/>
<accession>A0A9D2AX57</accession>
<organism evidence="2 3">
    <name type="scientific">Candidatus Sphingobacterium stercoripullorum</name>
    <dbReference type="NCBI Taxonomy" id="2838759"/>
    <lineage>
        <taxon>Bacteria</taxon>
        <taxon>Pseudomonadati</taxon>
        <taxon>Bacteroidota</taxon>
        <taxon>Sphingobacteriia</taxon>
        <taxon>Sphingobacteriales</taxon>
        <taxon>Sphingobacteriaceae</taxon>
        <taxon>Sphingobacterium</taxon>
    </lineage>
</organism>
<proteinExistence type="predicted"/>
<dbReference type="InterPro" id="IPR029464">
    <property type="entry name" value="HSDR_N"/>
</dbReference>
<protein>
    <submittedName>
        <fullName evidence="2">Type I restriction enzyme HsdR N-terminal domain-containing protein</fullName>
    </submittedName>
</protein>
<comment type="caution">
    <text evidence="2">The sequence shown here is derived from an EMBL/GenBank/DDBJ whole genome shotgun (WGS) entry which is preliminary data.</text>
</comment>